<protein>
    <submittedName>
        <fullName evidence="1">Uncharacterized protein</fullName>
    </submittedName>
</protein>
<sequence>MQVSQWLVEGQRAHGLDGAMREDVPFVLTSVLTGDRTIGLPAADDQRRRNLRIVLAGLRDTG</sequence>
<gene>
    <name evidence="1" type="ORF">A8926_7498</name>
</gene>
<dbReference type="AlphaFoldDB" id="A0A2N3Y8S6"/>
<accession>A0A2N3Y8S6</accession>
<dbReference type="OrthoDB" id="9795011at2"/>
<reference evidence="1" key="1">
    <citation type="submission" date="2017-12" db="EMBL/GenBank/DDBJ databases">
        <title>Sequencing the genomes of 1000 Actinobacteria strains.</title>
        <authorList>
            <person name="Klenk H.-P."/>
        </authorList>
    </citation>
    <scope>NUCLEOTIDE SEQUENCE [LARGE SCALE GENOMIC DNA]</scope>
    <source>
        <strain evidence="1">DSM 44228</strain>
    </source>
</reference>
<keyword evidence="2" id="KW-1185">Reference proteome</keyword>
<dbReference type="RefSeq" id="WP_010306836.1">
    <property type="nucleotide sequence ID" value="NZ_CP061007.1"/>
</dbReference>
<dbReference type="EMBL" id="PJNB01000001">
    <property type="protein sequence ID" value="PKW19332.1"/>
    <property type="molecule type" value="Genomic_DNA"/>
</dbReference>
<organism evidence="1 2">
    <name type="scientific">Saccharopolyspora spinosa</name>
    <dbReference type="NCBI Taxonomy" id="60894"/>
    <lineage>
        <taxon>Bacteria</taxon>
        <taxon>Bacillati</taxon>
        <taxon>Actinomycetota</taxon>
        <taxon>Actinomycetes</taxon>
        <taxon>Pseudonocardiales</taxon>
        <taxon>Pseudonocardiaceae</taxon>
        <taxon>Saccharopolyspora</taxon>
    </lineage>
</organism>
<proteinExistence type="predicted"/>
<comment type="caution">
    <text evidence="1">The sequence shown here is derived from an EMBL/GenBank/DDBJ whole genome shotgun (WGS) entry which is preliminary data.</text>
</comment>
<evidence type="ECO:0000313" key="2">
    <source>
        <dbReference type="Proteomes" id="UP000233786"/>
    </source>
</evidence>
<evidence type="ECO:0000313" key="1">
    <source>
        <dbReference type="EMBL" id="PKW19332.1"/>
    </source>
</evidence>
<name>A0A2N3Y8S6_SACSN</name>
<dbReference type="Proteomes" id="UP000233786">
    <property type="component" value="Unassembled WGS sequence"/>
</dbReference>
<dbReference type="STRING" id="994479.GCA_000194155_00668"/>